<feature type="compositionally biased region" description="Basic and acidic residues" evidence="1">
    <location>
        <begin position="204"/>
        <end position="223"/>
    </location>
</feature>
<comment type="caution">
    <text evidence="3">The sequence shown here is derived from an EMBL/GenBank/DDBJ whole genome shotgun (WGS) entry which is preliminary data.</text>
</comment>
<dbReference type="AlphaFoldDB" id="A0A5B0PX00"/>
<dbReference type="EMBL" id="VDEP01000406">
    <property type="protein sequence ID" value="KAA1088435.1"/>
    <property type="molecule type" value="Genomic_DNA"/>
</dbReference>
<dbReference type="Proteomes" id="UP000324748">
    <property type="component" value="Unassembled WGS sequence"/>
</dbReference>
<feature type="compositionally biased region" description="Pro residues" evidence="1">
    <location>
        <begin position="1"/>
        <end position="11"/>
    </location>
</feature>
<evidence type="ECO:0000313" key="2">
    <source>
        <dbReference type="EMBL" id="KAA1088435.1"/>
    </source>
</evidence>
<feature type="region of interest" description="Disordered" evidence="1">
    <location>
        <begin position="204"/>
        <end position="235"/>
    </location>
</feature>
<evidence type="ECO:0000313" key="3">
    <source>
        <dbReference type="EMBL" id="KAA1105426.1"/>
    </source>
</evidence>
<name>A0A5B0PX00_PUCGR</name>
<keyword evidence="4" id="KW-1185">Reference proteome</keyword>
<feature type="region of interest" description="Disordered" evidence="1">
    <location>
        <begin position="1"/>
        <end position="20"/>
    </location>
</feature>
<proteinExistence type="predicted"/>
<protein>
    <submittedName>
        <fullName evidence="3">Uncharacterized protein</fullName>
    </submittedName>
</protein>
<feature type="compositionally biased region" description="Polar residues" evidence="1">
    <location>
        <begin position="224"/>
        <end position="235"/>
    </location>
</feature>
<reference evidence="4 5" key="1">
    <citation type="submission" date="2019-05" db="EMBL/GenBank/DDBJ databases">
        <title>Emergence of the Ug99 lineage of the wheat stem rust pathogen through somatic hybridization.</title>
        <authorList>
            <person name="Li F."/>
            <person name="Upadhyaya N.M."/>
            <person name="Sperschneider J."/>
            <person name="Matny O."/>
            <person name="Nguyen-Phuc H."/>
            <person name="Mago R."/>
            <person name="Raley C."/>
            <person name="Miller M.E."/>
            <person name="Silverstein K.A.T."/>
            <person name="Henningsen E."/>
            <person name="Hirsch C.D."/>
            <person name="Visser B."/>
            <person name="Pretorius Z.A."/>
            <person name="Steffenson B.J."/>
            <person name="Schwessinger B."/>
            <person name="Dodds P.N."/>
            <person name="Figueroa M."/>
        </authorList>
    </citation>
    <scope>NUCLEOTIDE SEQUENCE [LARGE SCALE GENOMIC DNA]</scope>
    <source>
        <strain evidence="3">21-0</strain>
        <strain evidence="2 5">Ug99</strain>
    </source>
</reference>
<organism evidence="3 4">
    <name type="scientific">Puccinia graminis f. sp. tritici</name>
    <dbReference type="NCBI Taxonomy" id="56615"/>
    <lineage>
        <taxon>Eukaryota</taxon>
        <taxon>Fungi</taxon>
        <taxon>Dikarya</taxon>
        <taxon>Basidiomycota</taxon>
        <taxon>Pucciniomycotina</taxon>
        <taxon>Pucciniomycetes</taxon>
        <taxon>Pucciniales</taxon>
        <taxon>Pucciniaceae</taxon>
        <taxon>Puccinia</taxon>
    </lineage>
</organism>
<dbReference type="EMBL" id="VSWC01000040">
    <property type="protein sequence ID" value="KAA1105426.1"/>
    <property type="molecule type" value="Genomic_DNA"/>
</dbReference>
<evidence type="ECO:0000313" key="4">
    <source>
        <dbReference type="Proteomes" id="UP000324748"/>
    </source>
</evidence>
<accession>A0A5B0PX00</accession>
<sequence>MSISVPPPISPSAPGSTSAPITTTTAAAEFTPIATTSASLAIDPEFTHKFCSACRKNVEIANFSTNRKICNRHSSQPIGAASVASPESALYQMRAMKFCQGVPHRTEQKKVLDIYVDYDALLDWLDQRKDIDPRVDRVRRIPKENDDELINDPNGQITLARRHATREARRVRDFIFIGTGLLFIHKTVAVGQKLQWTCQSRCSQSDRLKGGRDGSRRHSDSKRPSTSRTRYPCQGTTTVSLLHQQPGQRRLLHLVIKHGYVHGPHDDRNREPTLNEFMPETDFQVIDPALRNCPVNEPVKPLGSSSTKDDRLLKSSSSHDIFVDHQLLDHQLQEDQHEAVLKELNHLLAEDESRNKLIKKLMLDQQLQLQLQASTDLSLDNHHHHHHHHHHHLISSKLPILRDFFHKRAQLMVDLDSIIQSDAHKTHVDHLDHNIDVSMVMDSYPSQ</sequence>
<dbReference type="OrthoDB" id="2503472at2759"/>
<gene>
    <name evidence="3" type="ORF">PGT21_006894</name>
    <name evidence="2" type="ORF">PGTUg99_027785</name>
</gene>
<evidence type="ECO:0000256" key="1">
    <source>
        <dbReference type="SAM" id="MobiDB-lite"/>
    </source>
</evidence>
<dbReference type="Proteomes" id="UP000325313">
    <property type="component" value="Unassembled WGS sequence"/>
</dbReference>
<evidence type="ECO:0000313" key="5">
    <source>
        <dbReference type="Proteomes" id="UP000325313"/>
    </source>
</evidence>